<reference evidence="3" key="1">
    <citation type="journal article" date="2020" name="Nature">
        <title>Giant virus diversity and host interactions through global metagenomics.</title>
        <authorList>
            <person name="Schulz F."/>
            <person name="Roux S."/>
            <person name="Paez-Espino D."/>
            <person name="Jungbluth S."/>
            <person name="Walsh D.A."/>
            <person name="Denef V.J."/>
            <person name="McMahon K.D."/>
            <person name="Konstantinidis K.T."/>
            <person name="Eloe-Fadrosh E.A."/>
            <person name="Kyrpides N.C."/>
            <person name="Woyke T."/>
        </authorList>
    </citation>
    <scope>NUCLEOTIDE SEQUENCE</scope>
    <source>
        <strain evidence="3">GVMAG-M-3300023184-190</strain>
    </source>
</reference>
<organism evidence="3">
    <name type="scientific">viral metagenome</name>
    <dbReference type="NCBI Taxonomy" id="1070528"/>
    <lineage>
        <taxon>unclassified sequences</taxon>
        <taxon>metagenomes</taxon>
        <taxon>organismal metagenomes</taxon>
    </lineage>
</organism>
<dbReference type="EMBL" id="MN740089">
    <property type="protein sequence ID" value="QHT87474.1"/>
    <property type="molecule type" value="Genomic_DNA"/>
</dbReference>
<evidence type="ECO:0000256" key="1">
    <source>
        <dbReference type="SAM" id="MobiDB-lite"/>
    </source>
</evidence>
<dbReference type="Gene3D" id="3.40.33.10">
    <property type="entry name" value="CAP"/>
    <property type="match status" value="1"/>
</dbReference>
<dbReference type="CDD" id="cd05382">
    <property type="entry name" value="CAP_GAPR1-like"/>
    <property type="match status" value="1"/>
</dbReference>
<dbReference type="AlphaFoldDB" id="A0A6C0I3K8"/>
<accession>A0A6C0I3K8</accession>
<feature type="compositionally biased region" description="Pro residues" evidence="1">
    <location>
        <begin position="162"/>
        <end position="180"/>
    </location>
</feature>
<dbReference type="InterPro" id="IPR001283">
    <property type="entry name" value="CRISP-related"/>
</dbReference>
<name>A0A6C0I3K8_9ZZZZ</name>
<feature type="domain" description="SCP" evidence="2">
    <location>
        <begin position="12"/>
        <end position="148"/>
    </location>
</feature>
<evidence type="ECO:0000259" key="2">
    <source>
        <dbReference type="SMART" id="SM00198"/>
    </source>
</evidence>
<evidence type="ECO:0000313" key="3">
    <source>
        <dbReference type="EMBL" id="QHT87474.1"/>
    </source>
</evidence>
<dbReference type="PRINTS" id="PR00837">
    <property type="entry name" value="V5TPXLIKE"/>
</dbReference>
<dbReference type="PANTHER" id="PTHR10334">
    <property type="entry name" value="CYSTEINE-RICH SECRETORY PROTEIN-RELATED"/>
    <property type="match status" value="1"/>
</dbReference>
<dbReference type="InterPro" id="IPR035940">
    <property type="entry name" value="CAP_sf"/>
</dbReference>
<dbReference type="SUPFAM" id="SSF55797">
    <property type="entry name" value="PR-1-like"/>
    <property type="match status" value="1"/>
</dbReference>
<protein>
    <recommendedName>
        <fullName evidence="2">SCP domain-containing protein</fullName>
    </recommendedName>
</protein>
<sequence>MTTIVQPVLTPSQITDIVSYVNKFRANHQAPPMSWSPTIYGVSQQWSYYLIANNLFQHSNNSSYGENLAHLQGYGVHPVALIKKSIDLWYAEVSAYDFTKPGFSTATGHFTCLVWFNSTQFAIGLSINSATNAVNIVMNTSPPGNYLGQFQQNVLPLLNYPSPGPTPSPGPIPSPGPGPGPTTPIADLYAVLQLINTNKRKSEIVAAINRIILKLST</sequence>
<dbReference type="SMART" id="SM00198">
    <property type="entry name" value="SCP"/>
    <property type="match status" value="1"/>
</dbReference>
<dbReference type="Pfam" id="PF00188">
    <property type="entry name" value="CAP"/>
    <property type="match status" value="1"/>
</dbReference>
<proteinExistence type="predicted"/>
<feature type="region of interest" description="Disordered" evidence="1">
    <location>
        <begin position="161"/>
        <end position="180"/>
    </location>
</feature>
<dbReference type="InterPro" id="IPR014044">
    <property type="entry name" value="CAP_dom"/>
</dbReference>
<dbReference type="InterPro" id="IPR034113">
    <property type="entry name" value="SCP_GAPR1-like"/>
</dbReference>